<sequence>MSFAIRLLTTLFLVNMAIAFPFMKRGIQWSFDLYPSTQCDGEVSNDIHSGMGSTGCRADLNTMASAYRLNTIAPGCQVEFFENTMCEKSETSGVIVDLSAGAESCQATTRRIGSYQVTCDEGRELRIKRNLE</sequence>
<feature type="signal peptide" evidence="1">
    <location>
        <begin position="1"/>
        <end position="19"/>
    </location>
</feature>
<evidence type="ECO:0000313" key="2">
    <source>
        <dbReference type="EMBL" id="KAJ5375934.1"/>
    </source>
</evidence>
<reference evidence="2" key="2">
    <citation type="journal article" date="2023" name="IMA Fungus">
        <title>Comparative genomic study of the Penicillium genus elucidates a diverse pangenome and 15 lateral gene transfer events.</title>
        <authorList>
            <person name="Petersen C."/>
            <person name="Sorensen T."/>
            <person name="Nielsen M.R."/>
            <person name="Sondergaard T.E."/>
            <person name="Sorensen J.L."/>
            <person name="Fitzpatrick D.A."/>
            <person name="Frisvad J.C."/>
            <person name="Nielsen K.L."/>
        </authorList>
    </citation>
    <scope>NUCLEOTIDE SEQUENCE</scope>
    <source>
        <strain evidence="2">IBT 29677</strain>
    </source>
</reference>
<reference evidence="2" key="1">
    <citation type="submission" date="2022-12" db="EMBL/GenBank/DDBJ databases">
        <authorList>
            <person name="Petersen C."/>
        </authorList>
    </citation>
    <scope>NUCLEOTIDE SEQUENCE</scope>
    <source>
        <strain evidence="2">IBT 29677</strain>
    </source>
</reference>
<evidence type="ECO:0000256" key="1">
    <source>
        <dbReference type="SAM" id="SignalP"/>
    </source>
</evidence>
<dbReference type="EMBL" id="JAPZBU010000012">
    <property type="protein sequence ID" value="KAJ5375934.1"/>
    <property type="molecule type" value="Genomic_DNA"/>
</dbReference>
<organism evidence="2 3">
    <name type="scientific">Penicillium cosmopolitanum</name>
    <dbReference type="NCBI Taxonomy" id="1131564"/>
    <lineage>
        <taxon>Eukaryota</taxon>
        <taxon>Fungi</taxon>
        <taxon>Dikarya</taxon>
        <taxon>Ascomycota</taxon>
        <taxon>Pezizomycotina</taxon>
        <taxon>Eurotiomycetes</taxon>
        <taxon>Eurotiomycetidae</taxon>
        <taxon>Eurotiales</taxon>
        <taxon>Aspergillaceae</taxon>
        <taxon>Penicillium</taxon>
    </lineage>
</organism>
<keyword evidence="3" id="KW-1185">Reference proteome</keyword>
<dbReference type="RefSeq" id="XP_056480964.1">
    <property type="nucleotide sequence ID" value="XM_056637457.1"/>
</dbReference>
<name>A0A9W9SEU0_9EURO</name>
<accession>A0A9W9SEU0</accession>
<evidence type="ECO:0008006" key="4">
    <source>
        <dbReference type="Google" id="ProtNLM"/>
    </source>
</evidence>
<dbReference type="OrthoDB" id="4241002at2759"/>
<dbReference type="AlphaFoldDB" id="A0A9W9SEU0"/>
<dbReference type="GeneID" id="81376437"/>
<feature type="chain" id="PRO_5040968673" description="Cyanovirin-N domain-containing protein" evidence="1">
    <location>
        <begin position="20"/>
        <end position="132"/>
    </location>
</feature>
<comment type="caution">
    <text evidence="2">The sequence shown here is derived from an EMBL/GenBank/DDBJ whole genome shotgun (WGS) entry which is preliminary data.</text>
</comment>
<protein>
    <recommendedName>
        <fullName evidence="4">Cyanovirin-N domain-containing protein</fullName>
    </recommendedName>
</protein>
<evidence type="ECO:0000313" key="3">
    <source>
        <dbReference type="Proteomes" id="UP001147747"/>
    </source>
</evidence>
<proteinExistence type="predicted"/>
<keyword evidence="1" id="KW-0732">Signal</keyword>
<dbReference type="Proteomes" id="UP001147747">
    <property type="component" value="Unassembled WGS sequence"/>
</dbReference>
<gene>
    <name evidence="2" type="ORF">N7509_012820</name>
</gene>